<dbReference type="Proteomes" id="UP000002724">
    <property type="component" value="Chromosome"/>
</dbReference>
<dbReference type="AlphaFoldDB" id="B4SDH4"/>
<gene>
    <name evidence="1" type="ordered locus">Ppha_0611</name>
</gene>
<dbReference type="EMBL" id="CP001110">
    <property type="protein sequence ID" value="ACF42913.1"/>
    <property type="molecule type" value="Genomic_DNA"/>
</dbReference>
<evidence type="ECO:0000313" key="1">
    <source>
        <dbReference type="EMBL" id="ACF42913.1"/>
    </source>
</evidence>
<protein>
    <submittedName>
        <fullName evidence="1">Uncharacterized protein</fullName>
    </submittedName>
</protein>
<sequence length="60" mass="7107">MIVGYAFHVRNLRSLISAGYNQHFHNNTLSGAKTEIMTAYRFDEVHPRVYNRTKEYLLVY</sequence>
<organism evidence="1 2">
    <name type="scientific">Pelodictyon phaeoclathratiforme (strain DSM 5477 / BU-1)</name>
    <dbReference type="NCBI Taxonomy" id="324925"/>
    <lineage>
        <taxon>Bacteria</taxon>
        <taxon>Pseudomonadati</taxon>
        <taxon>Chlorobiota</taxon>
        <taxon>Chlorobiia</taxon>
        <taxon>Chlorobiales</taxon>
        <taxon>Chlorobiaceae</taxon>
        <taxon>Chlorobium/Pelodictyon group</taxon>
        <taxon>Pelodictyon</taxon>
    </lineage>
</organism>
<accession>B4SDH4</accession>
<proteinExistence type="predicted"/>
<keyword evidence="2" id="KW-1185">Reference proteome</keyword>
<dbReference type="KEGG" id="pph:Ppha_0611"/>
<dbReference type="HOGENOM" id="CLU_2937548_0_0_10"/>
<evidence type="ECO:0000313" key="2">
    <source>
        <dbReference type="Proteomes" id="UP000002724"/>
    </source>
</evidence>
<name>B4SDH4_PELPB</name>
<reference evidence="1 2" key="1">
    <citation type="submission" date="2008-06" db="EMBL/GenBank/DDBJ databases">
        <title>Complete sequence of Pelodictyon phaeoclathratiforme BU-1.</title>
        <authorList>
            <consortium name="US DOE Joint Genome Institute"/>
            <person name="Lucas S."/>
            <person name="Copeland A."/>
            <person name="Lapidus A."/>
            <person name="Glavina del Rio T."/>
            <person name="Dalin E."/>
            <person name="Tice H."/>
            <person name="Bruce D."/>
            <person name="Goodwin L."/>
            <person name="Pitluck S."/>
            <person name="Schmutz J."/>
            <person name="Larimer F."/>
            <person name="Land M."/>
            <person name="Hauser L."/>
            <person name="Kyrpides N."/>
            <person name="Mikhailova N."/>
            <person name="Liu Z."/>
            <person name="Li T."/>
            <person name="Zhao F."/>
            <person name="Overmann J."/>
            <person name="Bryant D.A."/>
            <person name="Richardson P."/>
        </authorList>
    </citation>
    <scope>NUCLEOTIDE SEQUENCE [LARGE SCALE GENOMIC DNA]</scope>
    <source>
        <strain evidence="2">DSM 5477 / BU-1</strain>
    </source>
</reference>